<reference evidence="2 3" key="1">
    <citation type="submission" date="2022-09" db="EMBL/GenBank/DDBJ databases">
        <authorList>
            <person name="Palmer J.M."/>
        </authorList>
    </citation>
    <scope>NUCLEOTIDE SEQUENCE [LARGE SCALE GENOMIC DNA]</scope>
    <source>
        <strain evidence="2 3">DSM 7382</strain>
    </source>
</reference>
<dbReference type="AlphaFoldDB" id="A0AAW0G3Y2"/>
<feature type="domain" description="F-box" evidence="1">
    <location>
        <begin position="26"/>
        <end position="72"/>
    </location>
</feature>
<dbReference type="EMBL" id="JASBNA010000025">
    <property type="protein sequence ID" value="KAK7684376.1"/>
    <property type="molecule type" value="Genomic_DNA"/>
</dbReference>
<keyword evidence="3" id="KW-1185">Reference proteome</keyword>
<name>A0AAW0G3Y2_9APHY</name>
<proteinExistence type="predicted"/>
<evidence type="ECO:0000313" key="3">
    <source>
        <dbReference type="Proteomes" id="UP001385951"/>
    </source>
</evidence>
<dbReference type="PROSITE" id="PS50181">
    <property type="entry name" value="FBOX"/>
    <property type="match status" value="1"/>
</dbReference>
<dbReference type="InterPro" id="IPR036047">
    <property type="entry name" value="F-box-like_dom_sf"/>
</dbReference>
<comment type="caution">
    <text evidence="2">The sequence shown here is derived from an EMBL/GenBank/DDBJ whole genome shotgun (WGS) entry which is preliminary data.</text>
</comment>
<evidence type="ECO:0000259" key="1">
    <source>
        <dbReference type="PROSITE" id="PS50181"/>
    </source>
</evidence>
<organism evidence="2 3">
    <name type="scientific">Cerrena zonata</name>
    <dbReference type="NCBI Taxonomy" id="2478898"/>
    <lineage>
        <taxon>Eukaryota</taxon>
        <taxon>Fungi</taxon>
        <taxon>Dikarya</taxon>
        <taxon>Basidiomycota</taxon>
        <taxon>Agaricomycotina</taxon>
        <taxon>Agaricomycetes</taxon>
        <taxon>Polyporales</taxon>
        <taxon>Cerrenaceae</taxon>
        <taxon>Cerrena</taxon>
    </lineage>
</organism>
<protein>
    <recommendedName>
        <fullName evidence="1">F-box domain-containing protein</fullName>
    </recommendedName>
</protein>
<dbReference type="Pfam" id="PF00646">
    <property type="entry name" value="F-box"/>
    <property type="match status" value="1"/>
</dbReference>
<dbReference type="Gene3D" id="1.20.1280.50">
    <property type="match status" value="1"/>
</dbReference>
<sequence>MATLPTSCFFRSSAKTKSDGFYGMTWSSIEQLPDEDLINVVRNVDVATILKFRTISRRIYMLSRVKQIWARVFQHEILGGNLPVALYWKNIDVLHASQLEGLVLHALRLNHNIKQQHSPLSIPLVATSSDDVSSSICVWSIASLLYSRTCVAPLDEAFLPAPVRNGAVDVDGPLVTLALELVGR</sequence>
<gene>
    <name evidence="2" type="ORF">QCA50_012323</name>
</gene>
<dbReference type="InterPro" id="IPR001810">
    <property type="entry name" value="F-box_dom"/>
</dbReference>
<accession>A0AAW0G3Y2</accession>
<dbReference type="Proteomes" id="UP001385951">
    <property type="component" value="Unassembled WGS sequence"/>
</dbReference>
<evidence type="ECO:0000313" key="2">
    <source>
        <dbReference type="EMBL" id="KAK7684376.1"/>
    </source>
</evidence>
<dbReference type="SUPFAM" id="SSF81383">
    <property type="entry name" value="F-box domain"/>
    <property type="match status" value="1"/>
</dbReference>